<evidence type="ECO:0008006" key="3">
    <source>
        <dbReference type="Google" id="ProtNLM"/>
    </source>
</evidence>
<proteinExistence type="predicted"/>
<dbReference type="EMBL" id="CAAALY010256272">
    <property type="protein sequence ID" value="VEL37896.1"/>
    <property type="molecule type" value="Genomic_DNA"/>
</dbReference>
<organism evidence="1 2">
    <name type="scientific">Protopolystoma xenopodis</name>
    <dbReference type="NCBI Taxonomy" id="117903"/>
    <lineage>
        <taxon>Eukaryota</taxon>
        <taxon>Metazoa</taxon>
        <taxon>Spiralia</taxon>
        <taxon>Lophotrochozoa</taxon>
        <taxon>Platyhelminthes</taxon>
        <taxon>Monogenea</taxon>
        <taxon>Polyopisthocotylea</taxon>
        <taxon>Polystomatidea</taxon>
        <taxon>Polystomatidae</taxon>
        <taxon>Protopolystoma</taxon>
    </lineage>
</organism>
<sequence>MAVISGDEESCGAIIWRCDTGSRLQTLQPPGVSVDSPVVDVCAVSLNPGSESPEHHLALLTERQVYLYSWRRTGT</sequence>
<comment type="caution">
    <text evidence="1">The sequence shown here is derived from an EMBL/GenBank/DDBJ whole genome shotgun (WGS) entry which is preliminary data.</text>
</comment>
<accession>A0A448XJ39</accession>
<reference evidence="1" key="1">
    <citation type="submission" date="2018-11" db="EMBL/GenBank/DDBJ databases">
        <authorList>
            <consortium name="Pathogen Informatics"/>
        </authorList>
    </citation>
    <scope>NUCLEOTIDE SEQUENCE</scope>
</reference>
<protein>
    <recommendedName>
        <fullName evidence="3">Nucleoporin Nup133/Nup155-like N-terminal domain-containing protein</fullName>
    </recommendedName>
</protein>
<evidence type="ECO:0000313" key="1">
    <source>
        <dbReference type="EMBL" id="VEL37896.1"/>
    </source>
</evidence>
<evidence type="ECO:0000313" key="2">
    <source>
        <dbReference type="Proteomes" id="UP000784294"/>
    </source>
</evidence>
<dbReference type="Proteomes" id="UP000784294">
    <property type="component" value="Unassembled WGS sequence"/>
</dbReference>
<dbReference type="AlphaFoldDB" id="A0A448XJ39"/>
<gene>
    <name evidence="1" type="ORF">PXEA_LOCUS31336</name>
</gene>
<keyword evidence="2" id="KW-1185">Reference proteome</keyword>
<name>A0A448XJ39_9PLAT</name>